<dbReference type="CDD" id="cd01610">
    <property type="entry name" value="PAP2_like"/>
    <property type="match status" value="1"/>
</dbReference>
<dbReference type="CDD" id="cd03386">
    <property type="entry name" value="PAP2_Aur1_like"/>
    <property type="match status" value="1"/>
</dbReference>
<feature type="transmembrane region" description="Helical" evidence="6">
    <location>
        <begin position="146"/>
        <end position="168"/>
    </location>
</feature>
<evidence type="ECO:0000256" key="3">
    <source>
        <dbReference type="ARBA" id="ARBA00022989"/>
    </source>
</evidence>
<dbReference type="GO" id="GO:0016020">
    <property type="term" value="C:membrane"/>
    <property type="evidence" value="ECO:0007669"/>
    <property type="project" value="UniProtKB-SubCell"/>
</dbReference>
<sequence length="526" mass="61527">MLLNIFKRLYTSATNRRNIFTLTINFFINFALILIWLEAFKHADLIPVEKRPKIHSHIAFYSDLFLFGDYWNEFKNQNLNNHSILRLYSFISSFSFMLILLVLLPLLLWYYIYHHKKIDYNFFERYDNYLHHSLELKFIPTIKRTFIFPFGIPLMTFIVLNLVHIGAIQEEENFTKFKDILSWVFYVLIHVIAPILTSIYLYVFHAPGTMKCFGIAVGVQNILGVTTHLLLPMAPPWFTHLYGINDTEHVNYSQEGFAAGLTRTDNHLGTHLSTDGFHKSPIVFGAVPSIHSALACQCVIFLLLRSTSLKHRFVTTSVHKRMLGITRNEDVEEHDEEMELEQYNGETPSSTPISSMREEYESDQEGHDDMSSTESFLAIDLESSSSISTDSSILTAVEDDFENNEIKSSQNFVQYYVEDITISKKWYFTIFNAGLVPKTLAIIFISIQWWSTMYLDHHYRFDLFIGMLYSLFSYTLINLTILQPRVMKNWIEIRLGMKNDDYNEGRTYGMRVFKGTNYEWFFDPLA</sequence>
<dbReference type="STRING" id="436907.A7TGY6"/>
<dbReference type="GeneID" id="5546726"/>
<dbReference type="eggNOG" id="ENOG502QPKA">
    <property type="taxonomic scope" value="Eukaryota"/>
</dbReference>
<dbReference type="GO" id="GO:0010507">
    <property type="term" value="P:negative regulation of autophagy"/>
    <property type="evidence" value="ECO:0007669"/>
    <property type="project" value="EnsemblFungi"/>
</dbReference>
<accession>A7TGY6</accession>
<dbReference type="InParanoid" id="A7TGY6"/>
<organism evidence="9">
    <name type="scientific">Vanderwaltozyma polyspora (strain ATCC 22028 / DSM 70294 / BCRC 21397 / CBS 2163 / NBRC 10782 / NRRL Y-8283 / UCD 57-17)</name>
    <name type="common">Kluyveromyces polysporus</name>
    <dbReference type="NCBI Taxonomy" id="436907"/>
    <lineage>
        <taxon>Eukaryota</taxon>
        <taxon>Fungi</taxon>
        <taxon>Dikarya</taxon>
        <taxon>Ascomycota</taxon>
        <taxon>Saccharomycotina</taxon>
        <taxon>Saccharomycetes</taxon>
        <taxon>Saccharomycetales</taxon>
        <taxon>Saccharomycetaceae</taxon>
        <taxon>Vanderwaltozyma</taxon>
    </lineage>
</organism>
<evidence type="ECO:0000313" key="9">
    <source>
        <dbReference type="Proteomes" id="UP000000267"/>
    </source>
</evidence>
<dbReference type="Pfam" id="PF14378">
    <property type="entry name" value="PAP2_3"/>
    <property type="match status" value="1"/>
</dbReference>
<feature type="transmembrane region" description="Helical" evidence="6">
    <location>
        <begin position="212"/>
        <end position="231"/>
    </location>
</feature>
<dbReference type="Proteomes" id="UP000000267">
    <property type="component" value="Unassembled WGS sequence"/>
</dbReference>
<evidence type="ECO:0000256" key="2">
    <source>
        <dbReference type="ARBA" id="ARBA00022692"/>
    </source>
</evidence>
<dbReference type="GO" id="GO:0070916">
    <property type="term" value="C:inositol phosphoceramide synthase complex"/>
    <property type="evidence" value="ECO:0007669"/>
    <property type="project" value="TreeGrafter"/>
</dbReference>
<feature type="compositionally biased region" description="Basic and acidic residues" evidence="5">
    <location>
        <begin position="356"/>
        <end position="370"/>
    </location>
</feature>
<name>A7TGY6_VANPO</name>
<dbReference type="PhylomeDB" id="A7TGY6"/>
<keyword evidence="2 6" id="KW-0812">Transmembrane</keyword>
<protein>
    <recommendedName>
        <fullName evidence="7">Inositolphosphotransferase Aur1/Ipt1 domain-containing protein</fullName>
    </recommendedName>
</protein>
<feature type="domain" description="Inositolphosphotransferase Aur1/Ipt1" evidence="7">
    <location>
        <begin position="177"/>
        <end position="303"/>
    </location>
</feature>
<feature type="transmembrane region" description="Helical" evidence="6">
    <location>
        <begin position="282"/>
        <end position="304"/>
    </location>
</feature>
<proteinExistence type="predicted"/>
<keyword evidence="3 6" id="KW-1133">Transmembrane helix</keyword>
<dbReference type="AlphaFoldDB" id="A7TGY6"/>
<dbReference type="OrthoDB" id="5784at2759"/>
<dbReference type="InterPro" id="IPR052185">
    <property type="entry name" value="IPC_Synthase-Related"/>
</dbReference>
<feature type="transmembrane region" description="Helical" evidence="6">
    <location>
        <begin position="180"/>
        <end position="203"/>
    </location>
</feature>
<evidence type="ECO:0000256" key="6">
    <source>
        <dbReference type="SAM" id="Phobius"/>
    </source>
</evidence>
<dbReference type="RefSeq" id="XP_001646296.1">
    <property type="nucleotide sequence ID" value="XM_001646246.1"/>
</dbReference>
<evidence type="ECO:0000313" key="8">
    <source>
        <dbReference type="EMBL" id="EDO18438.1"/>
    </source>
</evidence>
<evidence type="ECO:0000256" key="4">
    <source>
        <dbReference type="ARBA" id="ARBA00023136"/>
    </source>
</evidence>
<dbReference type="PANTHER" id="PTHR31310:SF8">
    <property type="entry name" value="INOSITOLPHOSPHOTRANSFERASE 1"/>
    <property type="match status" value="1"/>
</dbReference>
<keyword evidence="9" id="KW-1185">Reference proteome</keyword>
<evidence type="ECO:0000256" key="5">
    <source>
        <dbReference type="SAM" id="MobiDB-lite"/>
    </source>
</evidence>
<dbReference type="KEGG" id="vpo:Kpol_1032p31"/>
<dbReference type="InterPro" id="IPR026841">
    <property type="entry name" value="Aur1/Ipt1"/>
</dbReference>
<dbReference type="PANTHER" id="PTHR31310">
    <property type="match status" value="1"/>
</dbReference>
<dbReference type="GO" id="GO:0006676">
    <property type="term" value="P:mannosyl diphosphorylinositol ceramide metabolic process"/>
    <property type="evidence" value="ECO:0007669"/>
    <property type="project" value="EnsemblFungi"/>
</dbReference>
<dbReference type="GO" id="GO:0016772">
    <property type="term" value="F:transferase activity, transferring phosphorus-containing groups"/>
    <property type="evidence" value="ECO:0007669"/>
    <property type="project" value="EnsemblFungi"/>
</dbReference>
<comment type="subcellular location">
    <subcellularLocation>
        <location evidence="1">Membrane</location>
        <topology evidence="1">Multi-pass membrane protein</topology>
    </subcellularLocation>
</comment>
<evidence type="ECO:0000256" key="1">
    <source>
        <dbReference type="ARBA" id="ARBA00004141"/>
    </source>
</evidence>
<feature type="compositionally biased region" description="Polar residues" evidence="5">
    <location>
        <begin position="344"/>
        <end position="354"/>
    </location>
</feature>
<gene>
    <name evidence="8" type="ORF">Kpol_1032p31</name>
</gene>
<dbReference type="EMBL" id="DS480389">
    <property type="protein sequence ID" value="EDO18438.1"/>
    <property type="molecule type" value="Genomic_DNA"/>
</dbReference>
<feature type="compositionally biased region" description="Acidic residues" evidence="5">
    <location>
        <begin position="330"/>
        <end position="340"/>
    </location>
</feature>
<feature type="transmembrane region" description="Helical" evidence="6">
    <location>
        <begin position="87"/>
        <end position="112"/>
    </location>
</feature>
<dbReference type="FunCoup" id="A7TGY6">
    <property type="interactions" value="68"/>
</dbReference>
<feature type="transmembrane region" description="Helical" evidence="6">
    <location>
        <begin position="426"/>
        <end position="451"/>
    </location>
</feature>
<feature type="transmembrane region" description="Helical" evidence="6">
    <location>
        <begin position="20"/>
        <end position="37"/>
    </location>
</feature>
<keyword evidence="4 6" id="KW-0472">Membrane</keyword>
<feature type="transmembrane region" description="Helical" evidence="6">
    <location>
        <begin position="463"/>
        <end position="482"/>
    </location>
</feature>
<feature type="region of interest" description="Disordered" evidence="5">
    <location>
        <begin position="329"/>
        <end position="370"/>
    </location>
</feature>
<reference evidence="8 9" key="1">
    <citation type="journal article" date="2007" name="Proc. Natl. Acad. Sci. U.S.A.">
        <title>Independent sorting-out of thousands of duplicated gene pairs in two yeast species descended from a whole-genome duplication.</title>
        <authorList>
            <person name="Scannell D.R."/>
            <person name="Frank A.C."/>
            <person name="Conant G.C."/>
            <person name="Byrne K.P."/>
            <person name="Woolfit M."/>
            <person name="Wolfe K.H."/>
        </authorList>
    </citation>
    <scope>NUCLEOTIDE SEQUENCE [LARGE SCALE GENOMIC DNA]</scope>
    <source>
        <strain evidence="9">ATCC 22028 / DSM 70294 / BCRC 21397 / CBS 2163 / NBRC 10782 / NRRL Y-8283 / UCD 57-17</strain>
    </source>
</reference>
<evidence type="ECO:0000259" key="7">
    <source>
        <dbReference type="Pfam" id="PF14378"/>
    </source>
</evidence>
<dbReference type="OMA" id="PMAPPWF"/>
<dbReference type="HOGENOM" id="CLU_047580_1_0_1"/>
<dbReference type="GO" id="GO:0030148">
    <property type="term" value="P:sphingolipid biosynthetic process"/>
    <property type="evidence" value="ECO:0007669"/>
    <property type="project" value="EnsemblFungi"/>
</dbReference>